<name>A0ABT9SUG4_9GAMM</name>
<gene>
    <name evidence="3" type="ORF">J2T07_000343</name>
</gene>
<accession>A0ABT9SUG4</accession>
<reference evidence="3 4" key="1">
    <citation type="submission" date="2023-07" db="EMBL/GenBank/DDBJ databases">
        <title>Sorghum-associated microbial communities from plants grown in Nebraska, USA.</title>
        <authorList>
            <person name="Schachtman D."/>
        </authorList>
    </citation>
    <scope>NUCLEOTIDE SEQUENCE [LARGE SCALE GENOMIC DNA]</scope>
    <source>
        <strain evidence="3 4">CC60</strain>
    </source>
</reference>
<dbReference type="SUPFAM" id="SSF55486">
    <property type="entry name" value="Metalloproteases ('zincins'), catalytic domain"/>
    <property type="match status" value="1"/>
</dbReference>
<organism evidence="3 4">
    <name type="scientific">Luteibacter jiangsuensis</name>
    <dbReference type="NCBI Taxonomy" id="637577"/>
    <lineage>
        <taxon>Bacteria</taxon>
        <taxon>Pseudomonadati</taxon>
        <taxon>Pseudomonadota</taxon>
        <taxon>Gammaproteobacteria</taxon>
        <taxon>Lysobacterales</taxon>
        <taxon>Rhodanobacteraceae</taxon>
        <taxon>Luteibacter</taxon>
    </lineage>
</organism>
<dbReference type="InterPro" id="IPR042089">
    <property type="entry name" value="Peptidase_M13_dom_2"/>
</dbReference>
<protein>
    <submittedName>
        <fullName evidence="3">Metalloendopeptidase</fullName>
    </submittedName>
</protein>
<evidence type="ECO:0000259" key="2">
    <source>
        <dbReference type="Pfam" id="PF05649"/>
    </source>
</evidence>
<dbReference type="Gene3D" id="1.10.1380.10">
    <property type="entry name" value="Neutral endopeptidase , domain2"/>
    <property type="match status" value="1"/>
</dbReference>
<dbReference type="InterPro" id="IPR008753">
    <property type="entry name" value="Peptidase_M13_N"/>
</dbReference>
<dbReference type="Proteomes" id="UP001237737">
    <property type="component" value="Unassembled WGS sequence"/>
</dbReference>
<feature type="signal peptide" evidence="1">
    <location>
        <begin position="1"/>
        <end position="23"/>
    </location>
</feature>
<evidence type="ECO:0000313" key="3">
    <source>
        <dbReference type="EMBL" id="MDQ0008184.1"/>
    </source>
</evidence>
<evidence type="ECO:0000256" key="1">
    <source>
        <dbReference type="SAM" id="SignalP"/>
    </source>
</evidence>
<dbReference type="EMBL" id="JAUSSK010000001">
    <property type="protein sequence ID" value="MDQ0008184.1"/>
    <property type="molecule type" value="Genomic_DNA"/>
</dbReference>
<proteinExistence type="predicted"/>
<comment type="caution">
    <text evidence="3">The sequence shown here is derived from an EMBL/GenBank/DDBJ whole genome shotgun (WGS) entry which is preliminary data.</text>
</comment>
<keyword evidence="1" id="KW-0732">Signal</keyword>
<feature type="chain" id="PRO_5047453742" evidence="1">
    <location>
        <begin position="24"/>
        <end position="160"/>
    </location>
</feature>
<sequence>MTEIRTAAFATLLTCCAATSVHAQTRGQPEIKPFGFDIAGMERTVAPGTDFYRYANGAWARSTPIPADKSNHGMFTRLDDLNRERVKGILDVARKDSHSKAGAAYAAFLDEAALDAKGLTPARPWLDRIDAIATREDYAPRRASHARRCRRTIRGRRHPG</sequence>
<feature type="domain" description="Peptidase M13 N-terminal" evidence="2">
    <location>
        <begin position="47"/>
        <end position="137"/>
    </location>
</feature>
<keyword evidence="4" id="KW-1185">Reference proteome</keyword>
<evidence type="ECO:0000313" key="4">
    <source>
        <dbReference type="Proteomes" id="UP001237737"/>
    </source>
</evidence>
<dbReference type="Pfam" id="PF05649">
    <property type="entry name" value="Peptidase_M13_N"/>
    <property type="match status" value="1"/>
</dbReference>